<dbReference type="InParanoid" id="A0A1S3GFA5"/>
<dbReference type="PANTHER" id="PTHR16675">
    <property type="entry name" value="MHC CLASS I-RELATED"/>
    <property type="match status" value="1"/>
</dbReference>
<dbReference type="GO" id="GO:0042605">
    <property type="term" value="F:peptide antigen binding"/>
    <property type="evidence" value="ECO:0007669"/>
    <property type="project" value="TreeGrafter"/>
</dbReference>
<dbReference type="SUPFAM" id="SSF54452">
    <property type="entry name" value="MHC antigen-recognition domain"/>
    <property type="match status" value="1"/>
</dbReference>
<dbReference type="Proteomes" id="UP000081671">
    <property type="component" value="Unplaced"/>
</dbReference>
<keyword evidence="4" id="KW-0490">MHC I</keyword>
<dbReference type="GO" id="GO:0005102">
    <property type="term" value="F:signaling receptor binding"/>
    <property type="evidence" value="ECO:0007669"/>
    <property type="project" value="TreeGrafter"/>
</dbReference>
<dbReference type="OrthoDB" id="8936120at2759"/>
<keyword evidence="9" id="KW-0325">Glycoprotein</keyword>
<dbReference type="GO" id="GO:0030670">
    <property type="term" value="C:phagocytic vesicle membrane"/>
    <property type="evidence" value="ECO:0007669"/>
    <property type="project" value="UniProtKB-ARBA"/>
</dbReference>
<dbReference type="InterPro" id="IPR007110">
    <property type="entry name" value="Ig-like_dom"/>
</dbReference>
<evidence type="ECO:0000256" key="9">
    <source>
        <dbReference type="ARBA" id="ARBA00023180"/>
    </source>
</evidence>
<dbReference type="InterPro" id="IPR001039">
    <property type="entry name" value="MHC_I_a_a1/a2"/>
</dbReference>
<keyword evidence="7" id="KW-1133">Transmembrane helix</keyword>
<comment type="subcellular location">
    <subcellularLocation>
        <location evidence="2">Membrane</location>
        <topology evidence="2">Single-pass type I membrane protein</topology>
    </subcellularLocation>
</comment>
<dbReference type="GO" id="GO:0006955">
    <property type="term" value="P:immune response"/>
    <property type="evidence" value="ECO:0007669"/>
    <property type="project" value="TreeGrafter"/>
</dbReference>
<comment type="function">
    <text evidence="1">Involved in the presentation of foreign antigens to the immune system.</text>
</comment>
<keyword evidence="5" id="KW-0812">Transmembrane</keyword>
<evidence type="ECO:0000256" key="8">
    <source>
        <dbReference type="ARBA" id="ARBA00023136"/>
    </source>
</evidence>
<dbReference type="STRING" id="10020.ENSDORP00000006549"/>
<keyword evidence="8" id="KW-0472">Membrane</keyword>
<evidence type="ECO:0000313" key="14">
    <source>
        <dbReference type="RefSeq" id="XP_012886662.1"/>
    </source>
</evidence>
<organism evidence="13 14">
    <name type="scientific">Dipodomys ordii</name>
    <name type="common">Ord's kangaroo rat</name>
    <dbReference type="NCBI Taxonomy" id="10020"/>
    <lineage>
        <taxon>Eukaryota</taxon>
        <taxon>Metazoa</taxon>
        <taxon>Chordata</taxon>
        <taxon>Craniata</taxon>
        <taxon>Vertebrata</taxon>
        <taxon>Euteleostomi</taxon>
        <taxon>Mammalia</taxon>
        <taxon>Eutheria</taxon>
        <taxon>Euarchontoglires</taxon>
        <taxon>Glires</taxon>
        <taxon>Rodentia</taxon>
        <taxon>Castorimorpha</taxon>
        <taxon>Heteromyidae</taxon>
        <taxon>Dipodomyinae</taxon>
        <taxon>Dipodomys</taxon>
    </lineage>
</organism>
<dbReference type="Pfam" id="PF07654">
    <property type="entry name" value="C1-set"/>
    <property type="match status" value="1"/>
</dbReference>
<dbReference type="RefSeq" id="XP_012886662.1">
    <property type="nucleotide sequence ID" value="XM_013031208.1"/>
</dbReference>
<protein>
    <submittedName>
        <fullName evidence="14">LOW QUALITY PROTEIN: HLA class I histocompatibility antigen, B-27 alpha chain-like</fullName>
    </submittedName>
</protein>
<evidence type="ECO:0000256" key="2">
    <source>
        <dbReference type="ARBA" id="ARBA00004479"/>
    </source>
</evidence>
<dbReference type="FunFam" id="2.60.40.10:FF:000014">
    <property type="entry name" value="H-2 class I histocompatibility antigen, alpha chain"/>
    <property type="match status" value="1"/>
</dbReference>
<dbReference type="FunCoup" id="A0A1S3GFA5">
    <property type="interactions" value="912"/>
</dbReference>
<feature type="signal peptide" evidence="11">
    <location>
        <begin position="1"/>
        <end position="24"/>
    </location>
</feature>
<dbReference type="KEGG" id="dord:105996958"/>
<gene>
    <name evidence="14" type="primary">LOC105996958</name>
</gene>
<dbReference type="InterPro" id="IPR050208">
    <property type="entry name" value="MHC_class-I_related"/>
</dbReference>
<dbReference type="InterPro" id="IPR003006">
    <property type="entry name" value="Ig/MHC_CS"/>
</dbReference>
<dbReference type="GeneID" id="105996958"/>
<dbReference type="AlphaFoldDB" id="A0A1S3GFA5"/>
<dbReference type="SMART" id="SM00407">
    <property type="entry name" value="IGc1"/>
    <property type="match status" value="1"/>
</dbReference>
<dbReference type="PROSITE" id="PS50835">
    <property type="entry name" value="IG_LIKE"/>
    <property type="match status" value="1"/>
</dbReference>
<evidence type="ECO:0000259" key="12">
    <source>
        <dbReference type="PROSITE" id="PS50835"/>
    </source>
</evidence>
<evidence type="ECO:0000256" key="5">
    <source>
        <dbReference type="ARBA" id="ARBA00022692"/>
    </source>
</evidence>
<dbReference type="InterPro" id="IPR013783">
    <property type="entry name" value="Ig-like_fold"/>
</dbReference>
<feature type="chain" id="PRO_5010266322" evidence="11">
    <location>
        <begin position="25"/>
        <end position="366"/>
    </location>
</feature>
<comment type="similarity">
    <text evidence="3 10">Belongs to the MHC class I family.</text>
</comment>
<dbReference type="InterPro" id="IPR037055">
    <property type="entry name" value="MHC_I-like_Ag-recog_sf"/>
</dbReference>
<dbReference type="PANTHER" id="PTHR16675:SF251">
    <property type="entry name" value="HLA CLASS I HISTOCOMPATIBILITY ANTIGEN, C ALPHA CHAIN"/>
    <property type="match status" value="1"/>
</dbReference>
<dbReference type="SUPFAM" id="SSF48726">
    <property type="entry name" value="Immunoglobulin"/>
    <property type="match status" value="1"/>
</dbReference>
<evidence type="ECO:0000256" key="10">
    <source>
        <dbReference type="RuleBase" id="RU004439"/>
    </source>
</evidence>
<accession>A0A1S3GFA5</accession>
<dbReference type="InterPro" id="IPR036179">
    <property type="entry name" value="Ig-like_dom_sf"/>
</dbReference>
<evidence type="ECO:0000256" key="7">
    <source>
        <dbReference type="ARBA" id="ARBA00022989"/>
    </source>
</evidence>
<dbReference type="GO" id="GO:0002476">
    <property type="term" value="P:antigen processing and presentation of endogenous peptide antigen via MHC class Ib"/>
    <property type="evidence" value="ECO:0007669"/>
    <property type="project" value="TreeGrafter"/>
</dbReference>
<dbReference type="GO" id="GO:0005615">
    <property type="term" value="C:extracellular space"/>
    <property type="evidence" value="ECO:0007669"/>
    <property type="project" value="TreeGrafter"/>
</dbReference>
<dbReference type="Pfam" id="PF00129">
    <property type="entry name" value="MHC_I"/>
    <property type="match status" value="1"/>
</dbReference>
<evidence type="ECO:0000313" key="13">
    <source>
        <dbReference type="Proteomes" id="UP000081671"/>
    </source>
</evidence>
<reference evidence="14" key="1">
    <citation type="submission" date="2025-08" db="UniProtKB">
        <authorList>
            <consortium name="RefSeq"/>
        </authorList>
    </citation>
    <scope>IDENTIFICATION</scope>
    <source>
        <tissue evidence="14">Kidney</tissue>
    </source>
</reference>
<dbReference type="GO" id="GO:0009897">
    <property type="term" value="C:external side of plasma membrane"/>
    <property type="evidence" value="ECO:0007669"/>
    <property type="project" value="TreeGrafter"/>
</dbReference>
<dbReference type="InterPro" id="IPR011161">
    <property type="entry name" value="MHC_I-like_Ag-recog"/>
</dbReference>
<evidence type="ECO:0000256" key="11">
    <source>
        <dbReference type="SAM" id="SignalP"/>
    </source>
</evidence>
<keyword evidence="6" id="KW-0391">Immunity</keyword>
<feature type="domain" description="Ig-like" evidence="12">
    <location>
        <begin position="209"/>
        <end position="297"/>
    </location>
</feature>
<proteinExistence type="inferred from homology"/>
<dbReference type="Gene3D" id="2.60.40.10">
    <property type="entry name" value="Immunoglobulins"/>
    <property type="match status" value="1"/>
</dbReference>
<keyword evidence="13" id="KW-1185">Reference proteome</keyword>
<dbReference type="CDD" id="cd07698">
    <property type="entry name" value="IgC1_MHC_I_alpha3"/>
    <property type="match status" value="1"/>
</dbReference>
<dbReference type="GO" id="GO:0042612">
    <property type="term" value="C:MHC class I protein complex"/>
    <property type="evidence" value="ECO:0007669"/>
    <property type="project" value="UniProtKB-KW"/>
</dbReference>
<dbReference type="FunFam" id="3.30.500.10:FF:000001">
    <property type="entry name" value="H-2 class I histocompatibility antigen, alpha chain"/>
    <property type="match status" value="1"/>
</dbReference>
<dbReference type="GO" id="GO:0098553">
    <property type="term" value="C:lumenal side of endoplasmic reticulum membrane"/>
    <property type="evidence" value="ECO:0007669"/>
    <property type="project" value="UniProtKB-ARBA"/>
</dbReference>
<dbReference type="GO" id="GO:0001916">
    <property type="term" value="P:positive regulation of T cell mediated cytotoxicity"/>
    <property type="evidence" value="ECO:0007669"/>
    <property type="project" value="TreeGrafter"/>
</dbReference>
<evidence type="ECO:0000256" key="4">
    <source>
        <dbReference type="ARBA" id="ARBA00022451"/>
    </source>
</evidence>
<dbReference type="PROSITE" id="PS00290">
    <property type="entry name" value="IG_MHC"/>
    <property type="match status" value="1"/>
</dbReference>
<dbReference type="GO" id="GO:0002486">
    <property type="term" value="P:antigen processing and presentation of endogenous peptide antigen via MHC class I via ER pathway, TAP-independent"/>
    <property type="evidence" value="ECO:0007669"/>
    <property type="project" value="TreeGrafter"/>
</dbReference>
<dbReference type="PRINTS" id="PR01638">
    <property type="entry name" value="MHCCLASSI"/>
</dbReference>
<evidence type="ECO:0000256" key="1">
    <source>
        <dbReference type="ARBA" id="ARBA00002297"/>
    </source>
</evidence>
<evidence type="ECO:0000256" key="6">
    <source>
        <dbReference type="ARBA" id="ARBA00022859"/>
    </source>
</evidence>
<keyword evidence="11" id="KW-0732">Signal</keyword>
<dbReference type="InterPro" id="IPR003597">
    <property type="entry name" value="Ig_C1-set"/>
</dbReference>
<dbReference type="InterPro" id="IPR011162">
    <property type="entry name" value="MHC_I/II-like_Ag-recog"/>
</dbReference>
<dbReference type="Gene3D" id="3.30.500.10">
    <property type="entry name" value="MHC class I-like antigen recognition-like"/>
    <property type="match status" value="1"/>
</dbReference>
<name>A0A1S3GFA5_DIPOR</name>
<evidence type="ECO:0000256" key="3">
    <source>
        <dbReference type="ARBA" id="ARBA00006909"/>
    </source>
</evidence>
<sequence length="366" mass="41706">MGIMPIFSLLLLLWGGLAPKQTWAGFHSLKYLDTAVSRPGRADTRFITIGYVDDTPFARYDSEAPSPKMEPRAPWVEPAGTQHWEQQTQYCKANAQTFRIQLRTLLGYYNQSGDGSHTYQRICGCDVGPDGRFLRGYRTDAYDGEDFISLNEDLNTWTASDTVAQITRRKWEATGEAEQERAYLEKECVKRLLRYLENGKEALKRADPPETNVTHHPTSDHEVTLKCWARGFYPAEITLIWQRDGEDQTQEMELVETRPAGDGTFQKWAAIVVPSGEEQRYTCHVQHEGLPEPLSLTWELPPSTNSPSQKLSLSWFSLDVWWLLQCGGRKQVLTVSRTLLHFSWEGVLKSCLCGTDTRLVHVSLVM</sequence>